<comment type="caution">
    <text evidence="1">The sequence shown here is derived from an EMBL/GenBank/DDBJ whole genome shotgun (WGS) entry which is preliminary data.</text>
</comment>
<keyword evidence="2" id="KW-1185">Reference proteome</keyword>
<name>A0ABU7D350_9TELE</name>
<evidence type="ECO:0000313" key="1">
    <source>
        <dbReference type="EMBL" id="MED6269366.1"/>
    </source>
</evidence>
<dbReference type="EMBL" id="JAHUTJ010013933">
    <property type="protein sequence ID" value="MED6269366.1"/>
    <property type="molecule type" value="Genomic_DNA"/>
</dbReference>
<organism evidence="1 2">
    <name type="scientific">Characodon lateralis</name>
    <dbReference type="NCBI Taxonomy" id="208331"/>
    <lineage>
        <taxon>Eukaryota</taxon>
        <taxon>Metazoa</taxon>
        <taxon>Chordata</taxon>
        <taxon>Craniata</taxon>
        <taxon>Vertebrata</taxon>
        <taxon>Euteleostomi</taxon>
        <taxon>Actinopterygii</taxon>
        <taxon>Neopterygii</taxon>
        <taxon>Teleostei</taxon>
        <taxon>Neoteleostei</taxon>
        <taxon>Acanthomorphata</taxon>
        <taxon>Ovalentaria</taxon>
        <taxon>Atherinomorphae</taxon>
        <taxon>Cyprinodontiformes</taxon>
        <taxon>Goodeidae</taxon>
        <taxon>Characodon</taxon>
    </lineage>
</organism>
<gene>
    <name evidence="1" type="ORF">CHARACLAT_032372</name>
</gene>
<accession>A0ABU7D350</accession>
<proteinExistence type="predicted"/>
<reference evidence="1 2" key="1">
    <citation type="submission" date="2021-06" db="EMBL/GenBank/DDBJ databases">
        <authorList>
            <person name="Palmer J.M."/>
        </authorList>
    </citation>
    <scope>NUCLEOTIDE SEQUENCE [LARGE SCALE GENOMIC DNA]</scope>
    <source>
        <strain evidence="1 2">CL_MEX2019</strain>
        <tissue evidence="1">Muscle</tissue>
    </source>
</reference>
<protein>
    <submittedName>
        <fullName evidence="1">Uncharacterized protein</fullName>
    </submittedName>
</protein>
<sequence>MDFILKDTYIQKVIRAVFGLDMEEHLGTSCSTNCKPLRPTDIVPSEDAAKEIFHLFSVILTFVNLVLCHTCSLICQSVIFYRFFHSGSQGSWCLSLAVYEGGGRVHPGQVTSPSQGNTQTTMHTLIHTPKGNLERLINLTGISLDCGRKPEYPVRTHACTGRTCKVHAERIKPRTFLQQGTVQFNLYLLYLIGDGVKAVNKPKYCKESTCVCRCVEGVTENITQTQSLYNITSNNPKKNDATNYFCKFV</sequence>
<evidence type="ECO:0000313" key="2">
    <source>
        <dbReference type="Proteomes" id="UP001352852"/>
    </source>
</evidence>
<dbReference type="Proteomes" id="UP001352852">
    <property type="component" value="Unassembled WGS sequence"/>
</dbReference>